<dbReference type="EMBL" id="HACA01016000">
    <property type="protein sequence ID" value="CDW33361.1"/>
    <property type="molecule type" value="Transcribed_RNA"/>
</dbReference>
<proteinExistence type="predicted"/>
<reference evidence="1" key="1">
    <citation type="submission" date="2014-05" db="EMBL/GenBank/DDBJ databases">
        <authorList>
            <person name="Chronopoulou M."/>
        </authorList>
    </citation>
    <scope>NUCLEOTIDE SEQUENCE</scope>
    <source>
        <tissue evidence="1">Whole organism</tissue>
    </source>
</reference>
<protein>
    <submittedName>
        <fullName evidence="1">Uncharacterized protein</fullName>
    </submittedName>
</protein>
<dbReference type="AlphaFoldDB" id="A0A0K2U6M9"/>
<evidence type="ECO:0000313" key="1">
    <source>
        <dbReference type="EMBL" id="CDW33361.1"/>
    </source>
</evidence>
<name>A0A0K2U6M9_LEPSM</name>
<accession>A0A0K2U6M9</accession>
<sequence>MFIGALGSFVKWKEITMFLQFVLNLYAFLE</sequence>
<organism evidence="1">
    <name type="scientific">Lepeophtheirus salmonis</name>
    <name type="common">Salmon louse</name>
    <name type="synonym">Caligus salmonis</name>
    <dbReference type="NCBI Taxonomy" id="72036"/>
    <lineage>
        <taxon>Eukaryota</taxon>
        <taxon>Metazoa</taxon>
        <taxon>Ecdysozoa</taxon>
        <taxon>Arthropoda</taxon>
        <taxon>Crustacea</taxon>
        <taxon>Multicrustacea</taxon>
        <taxon>Hexanauplia</taxon>
        <taxon>Copepoda</taxon>
        <taxon>Siphonostomatoida</taxon>
        <taxon>Caligidae</taxon>
        <taxon>Lepeophtheirus</taxon>
    </lineage>
</organism>